<dbReference type="Proteomes" id="UP000294299">
    <property type="component" value="Chromosome NFRAN"/>
</dbReference>
<sequence>MSTAISLGSLSYVLITFIILFGIAPASLYNALNTDGSTLVVAVFGQESNSTVASDAEILASINQTYLSLIPLMIKEVENTNASEIPIRQIMEATPSNVTALQDIVKNSSNRTTQDELNSSFTDVSSSNGGINSNNTLKPQDLIPVVVNMTQNTNATDIPIQNVINAVPSNVTALQDIVKNSSNRTSQDEFNSSFTDVSSSNGSVNSNNTLKPQDLIPVVVNMTQNTNASELGFMRVINSTPNLDTLNKSILN</sequence>
<proteinExistence type="predicted"/>
<reference evidence="3 4" key="1">
    <citation type="submission" date="2019-02" db="EMBL/GenBank/DDBJ databases">
        <authorList>
            <person name="Lehtovirta-Morley E L."/>
        </authorList>
    </citation>
    <scope>NUCLEOTIDE SEQUENCE [LARGE SCALE GENOMIC DNA]</scope>
    <source>
        <strain evidence="3">NFRAN1</strain>
    </source>
</reference>
<accession>A0A484IB80</accession>
<organism evidence="3 4">
    <name type="scientific">Candidatus Nitrosocosmicus franklandianus</name>
    <dbReference type="NCBI Taxonomy" id="1798806"/>
    <lineage>
        <taxon>Archaea</taxon>
        <taxon>Nitrososphaerota</taxon>
        <taxon>Nitrososphaeria</taxon>
        <taxon>Nitrososphaerales</taxon>
        <taxon>Nitrososphaeraceae</taxon>
        <taxon>Candidatus Nitrosocosmicus</taxon>
    </lineage>
</organism>
<name>A0A484IB80_9ARCH</name>
<dbReference type="GeneID" id="39421834"/>
<feature type="region of interest" description="Disordered" evidence="1">
    <location>
        <begin position="183"/>
        <end position="209"/>
    </location>
</feature>
<evidence type="ECO:0000256" key="2">
    <source>
        <dbReference type="SAM" id="Phobius"/>
    </source>
</evidence>
<keyword evidence="2" id="KW-1133">Transmembrane helix</keyword>
<dbReference type="EMBL" id="LR216287">
    <property type="protein sequence ID" value="VFJ15013.1"/>
    <property type="molecule type" value="Genomic_DNA"/>
</dbReference>
<gene>
    <name evidence="3" type="ORF">NFRAN_2691</name>
</gene>
<keyword evidence="2" id="KW-0472">Membrane</keyword>
<evidence type="ECO:0000256" key="1">
    <source>
        <dbReference type="SAM" id="MobiDB-lite"/>
    </source>
</evidence>
<keyword evidence="2" id="KW-0812">Transmembrane</keyword>
<feature type="compositionally biased region" description="Low complexity" evidence="1">
    <location>
        <begin position="197"/>
        <end position="208"/>
    </location>
</feature>
<dbReference type="AlphaFoldDB" id="A0A484IB80"/>
<feature type="compositionally biased region" description="Polar residues" evidence="1">
    <location>
        <begin position="109"/>
        <end position="124"/>
    </location>
</feature>
<keyword evidence="4" id="KW-1185">Reference proteome</keyword>
<evidence type="ECO:0000313" key="4">
    <source>
        <dbReference type="Proteomes" id="UP000294299"/>
    </source>
</evidence>
<feature type="compositionally biased region" description="Polar residues" evidence="1">
    <location>
        <begin position="183"/>
        <end position="196"/>
    </location>
</feature>
<feature type="region of interest" description="Disordered" evidence="1">
    <location>
        <begin position="109"/>
        <end position="135"/>
    </location>
</feature>
<dbReference type="KEGG" id="nfn:NFRAN_2691"/>
<protein>
    <submittedName>
        <fullName evidence="3">HrpF protein</fullName>
    </submittedName>
</protein>
<feature type="transmembrane region" description="Helical" evidence="2">
    <location>
        <begin position="12"/>
        <end position="32"/>
    </location>
</feature>
<evidence type="ECO:0000313" key="3">
    <source>
        <dbReference type="EMBL" id="VFJ15013.1"/>
    </source>
</evidence>
<dbReference type="OrthoDB" id="12050at2157"/>
<dbReference type="RefSeq" id="WP_134485050.1">
    <property type="nucleotide sequence ID" value="NZ_LR216287.1"/>
</dbReference>
<feature type="compositionally biased region" description="Low complexity" evidence="1">
    <location>
        <begin position="125"/>
        <end position="135"/>
    </location>
</feature>